<proteinExistence type="predicted"/>
<keyword evidence="3" id="KW-1185">Reference proteome</keyword>
<dbReference type="OrthoDB" id="10295732at2759"/>
<gene>
    <name evidence="2" type="ORF">FOL47_000818</name>
</gene>
<comment type="caution">
    <text evidence="2">The sequence shown here is derived from an EMBL/GenBank/DDBJ whole genome shotgun (WGS) entry which is preliminary data.</text>
</comment>
<evidence type="ECO:0000256" key="1">
    <source>
        <dbReference type="SAM" id="MobiDB-lite"/>
    </source>
</evidence>
<dbReference type="Proteomes" id="UP000591131">
    <property type="component" value="Unassembled WGS sequence"/>
</dbReference>
<organism evidence="2 3">
    <name type="scientific">Perkinsus chesapeaki</name>
    <name type="common">Clam parasite</name>
    <name type="synonym">Perkinsus andrewsi</name>
    <dbReference type="NCBI Taxonomy" id="330153"/>
    <lineage>
        <taxon>Eukaryota</taxon>
        <taxon>Sar</taxon>
        <taxon>Alveolata</taxon>
        <taxon>Perkinsozoa</taxon>
        <taxon>Perkinsea</taxon>
        <taxon>Perkinsida</taxon>
        <taxon>Perkinsidae</taxon>
        <taxon>Perkinsus</taxon>
    </lineage>
</organism>
<evidence type="ECO:0000313" key="3">
    <source>
        <dbReference type="Proteomes" id="UP000591131"/>
    </source>
</evidence>
<feature type="region of interest" description="Disordered" evidence="1">
    <location>
        <begin position="458"/>
        <end position="533"/>
    </location>
</feature>
<reference evidence="2 3" key="1">
    <citation type="submission" date="2020-04" db="EMBL/GenBank/DDBJ databases">
        <title>Perkinsus chesapeaki whole genome sequence.</title>
        <authorList>
            <person name="Bogema D.R."/>
        </authorList>
    </citation>
    <scope>NUCLEOTIDE SEQUENCE [LARGE SCALE GENOMIC DNA]</scope>
    <source>
        <strain evidence="2">ATCC PRA-425</strain>
    </source>
</reference>
<evidence type="ECO:0000313" key="2">
    <source>
        <dbReference type="EMBL" id="KAF4672167.1"/>
    </source>
</evidence>
<dbReference type="AlphaFoldDB" id="A0A7J6MLC6"/>
<dbReference type="EMBL" id="JAAPAO010000117">
    <property type="protein sequence ID" value="KAF4672167.1"/>
    <property type="molecule type" value="Genomic_DNA"/>
</dbReference>
<sequence>MVSKVTRCIVLEPTSWSHAELEPPLSTSKWSMERYKTVVPLFTCVSDLAVHGRVQPLPKLIITLSTIQRLRYLQLIGVTASPLYNILSPSTTNAIPFLESLTIGFRGDEDLTYPTGARQGNTIHSRLKRVSFIDIDFGPSIVGYDTFSSDNGIALWLIHFLASCPVLEELKVLQAPARRRIDKVNVDIEASREIILGKGMPTWNNGGHLKKLHLGLWSERVTQGLVHRVSVAGSLEGIEILSMGVLSSITMKMLLDRGLGGHLEQVMSQRWMPSIPGPDGDTSMNRLLESSRHTLKGLSLECKGSCPVPWDIIIEYIIRYRPPLLRKVYLTLIMDDSNGDMVAPVHSALWSAALRCHYPNIPYFRRTTYTVIMDDICKTNVLRRTLGLLYPVTSARELFEEEQVLCVKPYDHPDRRANLDDDNEFLELWDNLPIEYQGQYWNIYNSIFGIFSYNNRGSPSTITPTPRPRRSRYRSIISPTRHTTTMPLDPRHRRGGDDAIGAETTTPAAGGVSSRSVDTIDDDDDGSSSVSSDASNSLLDILTIEELLKEDITLGTAASTGVVAYSGG</sequence>
<name>A0A7J6MLC6_PERCH</name>
<accession>A0A7J6MLC6</accession>
<protein>
    <submittedName>
        <fullName evidence="2">Uncharacterized protein</fullName>
    </submittedName>
</protein>